<sequence>MASEKDSKRDKENIDLVPAAGRPINRRQFGGLLLGAGASLAGWGVFQTAYAATTAAGGPKKGGRVRIALNSQGANDTFDGARALNPGDFIRCASIFSYLTRMDVDGKALPEVAESFESSANGKEWIFKIAKGIVYSDGSPLKMEDIVFSILRHQDKQVVSSAKQLVANIKAVRIDGPQTVVVELQEPDADIPVTLSTSPFTIVKSGTYDFSKPIGTGPFVVKEFTAGVRTICVRNDKYWKSGQPYIDEFEMFPIVDQVARANALLSGDVQMAIDIRGPSIAQLKGSATAQPFITKAPRYTAIQGAVNMAPANNPNLGLALSYLIDRERVLRTSLLGNGVIANDFPIISGSPYCNTALEQRKADPDKAKFYLAKSGVGNNRVPLHVSDASAFSVDIGQILQREATNIGLNLDLKKEPADSYWSAIVGKRPFFATTFNPRPTYNILLNLTWKTGAPWNFSHYSNPALDSLIDQARATVDEPKRIAIYHEIDAILHNSGALVLPAFINFVDGLSNRVKGLKPIPIAPMGGCFFTDQIWLDS</sequence>
<dbReference type="PROSITE" id="PS51318">
    <property type="entry name" value="TAT"/>
    <property type="match status" value="1"/>
</dbReference>
<comment type="subcellular location">
    <subcellularLocation>
        <location evidence="1">Cell envelope</location>
    </subcellularLocation>
</comment>
<comment type="caution">
    <text evidence="6">The sequence shown here is derived from an EMBL/GenBank/DDBJ whole genome shotgun (WGS) entry which is preliminary data.</text>
</comment>
<accession>A0A4R3MC55</accession>
<dbReference type="GO" id="GO:0015833">
    <property type="term" value="P:peptide transport"/>
    <property type="evidence" value="ECO:0007669"/>
    <property type="project" value="TreeGrafter"/>
</dbReference>
<dbReference type="SUPFAM" id="SSF53850">
    <property type="entry name" value="Periplasmic binding protein-like II"/>
    <property type="match status" value="1"/>
</dbReference>
<reference evidence="6 7" key="1">
    <citation type="submission" date="2019-03" db="EMBL/GenBank/DDBJ databases">
        <title>Genomic Encyclopedia of Type Strains, Phase IV (KMG-IV): sequencing the most valuable type-strain genomes for metagenomic binning, comparative biology and taxonomic classification.</title>
        <authorList>
            <person name="Goeker M."/>
        </authorList>
    </citation>
    <scope>NUCLEOTIDE SEQUENCE [LARGE SCALE GENOMIC DNA]</scope>
    <source>
        <strain evidence="6 7">DSM 24591</strain>
    </source>
</reference>
<dbReference type="OrthoDB" id="9801799at2"/>
<dbReference type="InterPro" id="IPR006311">
    <property type="entry name" value="TAT_signal"/>
</dbReference>
<organism evidence="6 7">
    <name type="scientific">Paralcaligenes ureilyticus</name>
    <dbReference type="NCBI Taxonomy" id="627131"/>
    <lineage>
        <taxon>Bacteria</taxon>
        <taxon>Pseudomonadati</taxon>
        <taxon>Pseudomonadota</taxon>
        <taxon>Betaproteobacteria</taxon>
        <taxon>Burkholderiales</taxon>
        <taxon>Alcaligenaceae</taxon>
        <taxon>Paralcaligenes</taxon>
    </lineage>
</organism>
<dbReference type="PANTHER" id="PTHR30290">
    <property type="entry name" value="PERIPLASMIC BINDING COMPONENT OF ABC TRANSPORTER"/>
    <property type="match status" value="1"/>
</dbReference>
<gene>
    <name evidence="6" type="ORF">EDC26_103176</name>
</gene>
<dbReference type="PANTHER" id="PTHR30290:SF10">
    <property type="entry name" value="PERIPLASMIC OLIGOPEPTIDE-BINDING PROTEIN-RELATED"/>
    <property type="match status" value="1"/>
</dbReference>
<keyword evidence="3" id="KW-0813">Transport</keyword>
<dbReference type="InterPro" id="IPR000914">
    <property type="entry name" value="SBP_5_dom"/>
</dbReference>
<keyword evidence="4" id="KW-0732">Signal</keyword>
<dbReference type="GO" id="GO:0043190">
    <property type="term" value="C:ATP-binding cassette (ABC) transporter complex"/>
    <property type="evidence" value="ECO:0007669"/>
    <property type="project" value="InterPro"/>
</dbReference>
<dbReference type="Pfam" id="PF00496">
    <property type="entry name" value="SBP_bac_5"/>
    <property type="match status" value="1"/>
</dbReference>
<evidence type="ECO:0000313" key="6">
    <source>
        <dbReference type="EMBL" id="TCT09557.1"/>
    </source>
</evidence>
<feature type="domain" description="Solute-binding protein family 5" evidence="5">
    <location>
        <begin position="110"/>
        <end position="423"/>
    </location>
</feature>
<dbReference type="Gene3D" id="3.40.190.10">
    <property type="entry name" value="Periplasmic binding protein-like II"/>
    <property type="match status" value="1"/>
</dbReference>
<dbReference type="AlphaFoldDB" id="A0A4R3MC55"/>
<dbReference type="Gene3D" id="3.10.105.10">
    <property type="entry name" value="Dipeptide-binding Protein, Domain 3"/>
    <property type="match status" value="1"/>
</dbReference>
<name>A0A4R3MC55_9BURK</name>
<dbReference type="GO" id="GO:1904680">
    <property type="term" value="F:peptide transmembrane transporter activity"/>
    <property type="evidence" value="ECO:0007669"/>
    <property type="project" value="TreeGrafter"/>
</dbReference>
<evidence type="ECO:0000256" key="4">
    <source>
        <dbReference type="ARBA" id="ARBA00022729"/>
    </source>
</evidence>
<dbReference type="PIRSF" id="PIRSF002741">
    <property type="entry name" value="MppA"/>
    <property type="match status" value="1"/>
</dbReference>
<evidence type="ECO:0000256" key="2">
    <source>
        <dbReference type="ARBA" id="ARBA00005695"/>
    </source>
</evidence>
<protein>
    <submittedName>
        <fullName evidence="6">Peptide/nickel transport system substrate-binding protein</fullName>
    </submittedName>
</protein>
<evidence type="ECO:0000259" key="5">
    <source>
        <dbReference type="Pfam" id="PF00496"/>
    </source>
</evidence>
<dbReference type="CDD" id="cd08503">
    <property type="entry name" value="PBP2_NikA_DppA_OppA_like_17"/>
    <property type="match status" value="1"/>
</dbReference>
<keyword evidence="7" id="KW-1185">Reference proteome</keyword>
<dbReference type="Proteomes" id="UP000295525">
    <property type="component" value="Unassembled WGS sequence"/>
</dbReference>
<evidence type="ECO:0000313" key="7">
    <source>
        <dbReference type="Proteomes" id="UP000295525"/>
    </source>
</evidence>
<evidence type="ECO:0000256" key="3">
    <source>
        <dbReference type="ARBA" id="ARBA00022448"/>
    </source>
</evidence>
<dbReference type="InterPro" id="IPR039424">
    <property type="entry name" value="SBP_5"/>
</dbReference>
<dbReference type="GO" id="GO:0030288">
    <property type="term" value="C:outer membrane-bounded periplasmic space"/>
    <property type="evidence" value="ECO:0007669"/>
    <property type="project" value="UniProtKB-ARBA"/>
</dbReference>
<dbReference type="InterPro" id="IPR030678">
    <property type="entry name" value="Peptide/Ni-bd"/>
</dbReference>
<dbReference type="RefSeq" id="WP_132580299.1">
    <property type="nucleotide sequence ID" value="NZ_SMAJ01000003.1"/>
</dbReference>
<evidence type="ECO:0000256" key="1">
    <source>
        <dbReference type="ARBA" id="ARBA00004196"/>
    </source>
</evidence>
<comment type="similarity">
    <text evidence="2">Belongs to the bacterial solute-binding protein 5 family.</text>
</comment>
<proteinExistence type="inferred from homology"/>
<dbReference type="EMBL" id="SMAJ01000003">
    <property type="protein sequence ID" value="TCT09557.1"/>
    <property type="molecule type" value="Genomic_DNA"/>
</dbReference>